<evidence type="ECO:0000256" key="1">
    <source>
        <dbReference type="ARBA" id="ARBA00022630"/>
    </source>
</evidence>
<comment type="caution">
    <text evidence="6">The sequence shown here is derived from an EMBL/GenBank/DDBJ whole genome shotgun (WGS) entry which is preliminary data.</text>
</comment>
<keyword evidence="2" id="KW-0288">FMN</keyword>
<keyword evidence="3" id="KW-0560">Oxidoreductase</keyword>
<accession>A0ABW6X999</accession>
<sequence length="321" mass="33452">MTVQEECHLSAALNGAGSHPAASARPFTPGEYASLVRTAEAGLLDFITVEDGPGRLDSGLLLALAAQVTERIGLVPLGPTTGDPTAWATRVATLDHLSGGRAGVRPRATTSGPDHARLSALLGTPEGDARVAELFARASEFLTEATAAWEKDVPTAQGRPPMALLAHATVPYRLAATHGDVVFVTPADTAHLISVREEVEALRREAGRPDGALRVFADVAVVLAGSAKAAEARLAALDEAAGAPFTSDATVFTGAPEDLADLLEEWFREGGADGFRLRPAVLPDDLDVIVTGLVPVLQRRGLFRTGYTARTLRGHLGLAAV</sequence>
<gene>
    <name evidence="6" type="ORF">ACFY8O_22100</name>
</gene>
<feature type="domain" description="Luciferase-like" evidence="5">
    <location>
        <begin position="18"/>
        <end position="277"/>
    </location>
</feature>
<evidence type="ECO:0000313" key="7">
    <source>
        <dbReference type="Proteomes" id="UP001602322"/>
    </source>
</evidence>
<dbReference type="InterPro" id="IPR011251">
    <property type="entry name" value="Luciferase-like_dom"/>
</dbReference>
<dbReference type="Proteomes" id="UP001602322">
    <property type="component" value="Unassembled WGS sequence"/>
</dbReference>
<reference evidence="6 7" key="1">
    <citation type="submission" date="2024-10" db="EMBL/GenBank/DDBJ databases">
        <title>The Natural Products Discovery Center: Release of the First 8490 Sequenced Strains for Exploring Actinobacteria Biosynthetic Diversity.</title>
        <authorList>
            <person name="Kalkreuter E."/>
            <person name="Kautsar S.A."/>
            <person name="Yang D."/>
            <person name="Bader C.D."/>
            <person name="Teijaro C.N."/>
            <person name="Fluegel L."/>
            <person name="Davis C.M."/>
            <person name="Simpson J.R."/>
            <person name="Lauterbach L."/>
            <person name="Steele A.D."/>
            <person name="Gui C."/>
            <person name="Meng S."/>
            <person name="Li G."/>
            <person name="Viehrig K."/>
            <person name="Ye F."/>
            <person name="Su P."/>
            <person name="Kiefer A.F."/>
            <person name="Nichols A."/>
            <person name="Cepeda A.J."/>
            <person name="Yan W."/>
            <person name="Fan B."/>
            <person name="Jiang Y."/>
            <person name="Adhikari A."/>
            <person name="Zheng C.-J."/>
            <person name="Schuster L."/>
            <person name="Cowan T.M."/>
            <person name="Smanski M.J."/>
            <person name="Chevrette M.G."/>
            <person name="De Carvalho L.P.S."/>
            <person name="Shen B."/>
        </authorList>
    </citation>
    <scope>NUCLEOTIDE SEQUENCE [LARGE SCALE GENOMIC DNA]</scope>
    <source>
        <strain evidence="6 7">NPDC012540</strain>
    </source>
</reference>
<protein>
    <submittedName>
        <fullName evidence="6">LLM class flavin-dependent oxidoreductase</fullName>
    </submittedName>
</protein>
<evidence type="ECO:0000256" key="3">
    <source>
        <dbReference type="ARBA" id="ARBA00023002"/>
    </source>
</evidence>
<evidence type="ECO:0000256" key="2">
    <source>
        <dbReference type="ARBA" id="ARBA00022643"/>
    </source>
</evidence>
<dbReference type="SUPFAM" id="SSF51679">
    <property type="entry name" value="Bacterial luciferase-like"/>
    <property type="match status" value="1"/>
</dbReference>
<evidence type="ECO:0000259" key="5">
    <source>
        <dbReference type="Pfam" id="PF00296"/>
    </source>
</evidence>
<dbReference type="InterPro" id="IPR036661">
    <property type="entry name" value="Luciferase-like_sf"/>
</dbReference>
<keyword evidence="4" id="KW-0503">Monooxygenase</keyword>
<evidence type="ECO:0000256" key="4">
    <source>
        <dbReference type="ARBA" id="ARBA00023033"/>
    </source>
</evidence>
<evidence type="ECO:0000313" key="6">
    <source>
        <dbReference type="EMBL" id="MFF5898596.1"/>
    </source>
</evidence>
<dbReference type="RefSeq" id="WP_387904888.1">
    <property type="nucleotide sequence ID" value="NZ_JBIBEG010000006.1"/>
</dbReference>
<keyword evidence="1" id="KW-0285">Flavoprotein</keyword>
<name>A0ABW6X999_9ACTN</name>
<dbReference type="Gene3D" id="3.20.20.30">
    <property type="entry name" value="Luciferase-like domain"/>
    <property type="match status" value="1"/>
</dbReference>
<dbReference type="Pfam" id="PF00296">
    <property type="entry name" value="Bac_luciferase"/>
    <property type="match status" value="1"/>
</dbReference>
<dbReference type="EMBL" id="JBIBEG010000006">
    <property type="protein sequence ID" value="MFF5898596.1"/>
    <property type="molecule type" value="Genomic_DNA"/>
</dbReference>
<dbReference type="PANTHER" id="PTHR30011:SF16">
    <property type="entry name" value="C2H2 FINGER DOMAIN TRANSCRIPTION FACTOR (EUROFUNG)-RELATED"/>
    <property type="match status" value="1"/>
</dbReference>
<keyword evidence="7" id="KW-1185">Reference proteome</keyword>
<organism evidence="6 7">
    <name type="scientific">Streptomyces argenteolus</name>
    <dbReference type="NCBI Taxonomy" id="67274"/>
    <lineage>
        <taxon>Bacteria</taxon>
        <taxon>Bacillati</taxon>
        <taxon>Actinomycetota</taxon>
        <taxon>Actinomycetes</taxon>
        <taxon>Kitasatosporales</taxon>
        <taxon>Streptomycetaceae</taxon>
        <taxon>Streptomyces</taxon>
    </lineage>
</organism>
<proteinExistence type="predicted"/>
<dbReference type="InterPro" id="IPR051260">
    <property type="entry name" value="Diverse_substr_monoxygenases"/>
</dbReference>
<dbReference type="PANTHER" id="PTHR30011">
    <property type="entry name" value="ALKANESULFONATE MONOOXYGENASE-RELATED"/>
    <property type="match status" value="1"/>
</dbReference>